<reference evidence="9" key="1">
    <citation type="submission" date="2019-11" db="EMBL/GenBank/DDBJ databases">
        <title>Microbial mats filling the niche in hypersaline microbial mats.</title>
        <authorList>
            <person name="Wong H.L."/>
            <person name="Macleod F.I."/>
            <person name="White R.A. III"/>
            <person name="Burns B.P."/>
        </authorList>
    </citation>
    <scope>NUCLEOTIDE SEQUENCE</scope>
    <source>
        <strain evidence="9">Rbin_158</strain>
    </source>
</reference>
<feature type="domain" description="TRAP C4-dicarboxylate transport system permease DctM subunit" evidence="8">
    <location>
        <begin position="7"/>
        <end position="417"/>
    </location>
</feature>
<feature type="transmembrane region" description="Helical" evidence="7">
    <location>
        <begin position="242"/>
        <end position="260"/>
    </location>
</feature>
<feature type="transmembrane region" description="Helical" evidence="7">
    <location>
        <begin position="215"/>
        <end position="236"/>
    </location>
</feature>
<keyword evidence="2" id="KW-1003">Cell membrane</keyword>
<evidence type="ECO:0000256" key="6">
    <source>
        <dbReference type="ARBA" id="ARBA00023136"/>
    </source>
</evidence>
<feature type="transmembrane region" description="Helical" evidence="7">
    <location>
        <begin position="135"/>
        <end position="162"/>
    </location>
</feature>
<evidence type="ECO:0000313" key="10">
    <source>
        <dbReference type="Proteomes" id="UP000649604"/>
    </source>
</evidence>
<dbReference type="Pfam" id="PF06808">
    <property type="entry name" value="DctM"/>
    <property type="match status" value="1"/>
</dbReference>
<evidence type="ECO:0000313" key="9">
    <source>
        <dbReference type="EMBL" id="MBD3323300.1"/>
    </source>
</evidence>
<comment type="subcellular location">
    <subcellularLocation>
        <location evidence="1">Cell inner membrane</location>
        <topology evidence="1">Multi-pass membrane protein</topology>
    </subcellularLocation>
</comment>
<feature type="transmembrane region" description="Helical" evidence="7">
    <location>
        <begin position="305"/>
        <end position="327"/>
    </location>
</feature>
<proteinExistence type="predicted"/>
<comment type="caution">
    <text evidence="9">The sequence shown here is derived from an EMBL/GenBank/DDBJ whole genome shotgun (WGS) entry which is preliminary data.</text>
</comment>
<dbReference type="AlphaFoldDB" id="A0A9D5JS93"/>
<keyword evidence="3" id="KW-0997">Cell inner membrane</keyword>
<evidence type="ECO:0000256" key="7">
    <source>
        <dbReference type="SAM" id="Phobius"/>
    </source>
</evidence>
<name>A0A9D5JS93_9BACT</name>
<accession>A0A9D5JS93</accession>
<feature type="transmembrane region" description="Helical" evidence="7">
    <location>
        <begin position="358"/>
        <end position="382"/>
    </location>
</feature>
<feature type="transmembrane region" description="Helical" evidence="7">
    <location>
        <begin position="394"/>
        <end position="414"/>
    </location>
</feature>
<sequence>MGIALIFIILLVLVFLGVPVAFAIGLSALTNLMLKGELPLTIMVQRMVNGLDSFPFLAIPLFILAGQLLNKAGITDRIFDFALSIVGHIKGSLGHVNVVASIIFAGISGVAQADAAGLGAIEIEAMKKAGYRMPYAAAVTATSSIIGPIIPPSVIMAVFSVISSISLARLFLAGFIPGLIMGGCLMFMIYLLAATGRETGTIYKRQPLREVGRRFVRAIPALLTPVILVAGMLLGAATPTELGALCVVYGLVLAVCYGNMNRRMLVEVFEETLIMVGILVFVISAAFPFSWIVAVNDLPTKLTNLILAFSTSQWLILLIVNIVLLILGSFMETTAILLIMVPVLFPLAMDIGLHPVHFGLIVIINLLIGAVTPPFGMCLYIVAEITKVPFMKVVKATIPFLIPLLITLLLVTYIPELALFIPNLVFK</sequence>
<dbReference type="PANTHER" id="PTHR33362:SF3">
    <property type="entry name" value="SIALIC ACID TRAP TRANSPORTER PERMEASE PROTEIN SIAT"/>
    <property type="match status" value="1"/>
</dbReference>
<evidence type="ECO:0000259" key="8">
    <source>
        <dbReference type="Pfam" id="PF06808"/>
    </source>
</evidence>
<dbReference type="EMBL" id="WJJP01000052">
    <property type="protein sequence ID" value="MBD3323300.1"/>
    <property type="molecule type" value="Genomic_DNA"/>
</dbReference>
<keyword evidence="6 7" id="KW-0472">Membrane</keyword>
<evidence type="ECO:0000256" key="4">
    <source>
        <dbReference type="ARBA" id="ARBA00022692"/>
    </source>
</evidence>
<keyword evidence="4 7" id="KW-0812">Transmembrane</keyword>
<feature type="transmembrane region" description="Helical" evidence="7">
    <location>
        <begin position="47"/>
        <end position="69"/>
    </location>
</feature>
<evidence type="ECO:0000256" key="3">
    <source>
        <dbReference type="ARBA" id="ARBA00022519"/>
    </source>
</evidence>
<dbReference type="Proteomes" id="UP000649604">
    <property type="component" value="Unassembled WGS sequence"/>
</dbReference>
<feature type="transmembrane region" description="Helical" evidence="7">
    <location>
        <begin position="334"/>
        <end position="352"/>
    </location>
</feature>
<dbReference type="InterPro" id="IPR004681">
    <property type="entry name" value="TRAP_DctM"/>
</dbReference>
<dbReference type="GO" id="GO:0022857">
    <property type="term" value="F:transmembrane transporter activity"/>
    <property type="evidence" value="ECO:0007669"/>
    <property type="project" value="TreeGrafter"/>
</dbReference>
<dbReference type="PANTHER" id="PTHR33362">
    <property type="entry name" value="SIALIC ACID TRAP TRANSPORTER PERMEASE PROTEIN SIAT-RELATED"/>
    <property type="match status" value="1"/>
</dbReference>
<feature type="transmembrane region" description="Helical" evidence="7">
    <location>
        <begin position="272"/>
        <end position="293"/>
    </location>
</feature>
<keyword evidence="5 7" id="KW-1133">Transmembrane helix</keyword>
<protein>
    <submittedName>
        <fullName evidence="9">TRAP transporter large permease subunit</fullName>
    </submittedName>
</protein>
<feature type="transmembrane region" description="Helical" evidence="7">
    <location>
        <begin position="168"/>
        <end position="194"/>
    </location>
</feature>
<dbReference type="PIRSF" id="PIRSF006066">
    <property type="entry name" value="HI0050"/>
    <property type="match status" value="1"/>
</dbReference>
<organism evidence="9 10">
    <name type="scientific">candidate division KSB3 bacterium</name>
    <dbReference type="NCBI Taxonomy" id="2044937"/>
    <lineage>
        <taxon>Bacteria</taxon>
        <taxon>candidate division KSB3</taxon>
    </lineage>
</organism>
<evidence type="ECO:0000256" key="5">
    <source>
        <dbReference type="ARBA" id="ARBA00022989"/>
    </source>
</evidence>
<evidence type="ECO:0000256" key="1">
    <source>
        <dbReference type="ARBA" id="ARBA00004429"/>
    </source>
</evidence>
<dbReference type="GO" id="GO:0005886">
    <property type="term" value="C:plasma membrane"/>
    <property type="evidence" value="ECO:0007669"/>
    <property type="project" value="UniProtKB-SubCell"/>
</dbReference>
<evidence type="ECO:0000256" key="2">
    <source>
        <dbReference type="ARBA" id="ARBA00022475"/>
    </source>
</evidence>
<dbReference type="InterPro" id="IPR010656">
    <property type="entry name" value="DctM"/>
</dbReference>
<dbReference type="NCBIfam" id="TIGR00786">
    <property type="entry name" value="dctM"/>
    <property type="match status" value="1"/>
</dbReference>
<gene>
    <name evidence="9" type="ORF">GF339_01880</name>
</gene>